<sequence length="516" mass="57939">MSLFEAYVVTFIASFCTLVIEMVAGRILAPFVGVSIYTWTSIIGVILAGISVGAYIGGKVVDRFPMRKTLGWLLFLSGIMALSIIPCTNLIASYRFNLPLMVRIFVVTTVIFFLPGCILGTISPVVVRLTLKNLDNAGNVIGKIYALSTLGAIIGTFVTGFFLISWMGTRSIVFTMGIILIIAAVLTGSLFRTKRAAALFLIVAVPCLWGIRTFAYKVPLTDKTYLYKESDYYTIKLIRKTSVDGKTPLEAMVLDNLIHSYVCLENPFHIEYDYEKIYADVLKWKLGKDDSFRSLTIGGGGYTFPRYMEAFYPNGQIDVVEIDPEVTRIVYTHLGLPATTRIKSYNTDGRWFVMNCRDKYDLVFTDAYNDLSIPYHLATKEFAAQLKAILKPDGLLMSNIIDNFHKGAFLPSYIRTLREVFGQRNVYLLSVRPDFENTRISTFIVIAGNGGLDIKNFDAHVKSRLKGRATSVVVPESLVEEFLARKRSVTIRDDYAPVDNLIAPIFEERFGYNRRS</sequence>
<dbReference type="GO" id="GO:0006596">
    <property type="term" value="P:polyamine biosynthetic process"/>
    <property type="evidence" value="ECO:0007669"/>
    <property type="project" value="UniProtKB-UniRule"/>
</dbReference>
<keyword evidence="5" id="KW-0472">Membrane</keyword>
<organism evidence="7 8">
    <name type="scientific">Syntrophorhabdus aromaticivorans</name>
    <dbReference type="NCBI Taxonomy" id="328301"/>
    <lineage>
        <taxon>Bacteria</taxon>
        <taxon>Pseudomonadati</taxon>
        <taxon>Thermodesulfobacteriota</taxon>
        <taxon>Syntrophorhabdia</taxon>
        <taxon>Syntrophorhabdales</taxon>
        <taxon>Syntrophorhabdaceae</taxon>
        <taxon>Syntrophorhabdus</taxon>
    </lineage>
</organism>
<dbReference type="InterPro" id="IPR036259">
    <property type="entry name" value="MFS_trans_sf"/>
</dbReference>
<dbReference type="EMBL" id="JAAYEE010000095">
    <property type="protein sequence ID" value="NLW34940.1"/>
    <property type="molecule type" value="Genomic_DNA"/>
</dbReference>
<comment type="similarity">
    <text evidence="1">Belongs to the spermidine/spermine synthase family.</text>
</comment>
<feature type="transmembrane region" description="Helical" evidence="5">
    <location>
        <begin position="197"/>
        <end position="215"/>
    </location>
</feature>
<keyword evidence="5" id="KW-1133">Transmembrane helix</keyword>
<reference evidence="7" key="1">
    <citation type="journal article" date="2020" name="Biotechnol. Biofuels">
        <title>New insights from the biogas microbiome by comprehensive genome-resolved metagenomics of nearly 1600 species originating from multiple anaerobic digesters.</title>
        <authorList>
            <person name="Campanaro S."/>
            <person name="Treu L."/>
            <person name="Rodriguez-R L.M."/>
            <person name="Kovalovszki A."/>
            <person name="Ziels R.M."/>
            <person name="Maus I."/>
            <person name="Zhu X."/>
            <person name="Kougias P.G."/>
            <person name="Basile A."/>
            <person name="Luo G."/>
            <person name="Schluter A."/>
            <person name="Konstantinidis K.T."/>
            <person name="Angelidaki I."/>
        </authorList>
    </citation>
    <scope>NUCLEOTIDE SEQUENCE</scope>
    <source>
        <strain evidence="7">AS06rmzACSIP_7</strain>
    </source>
</reference>
<feature type="transmembrane region" description="Helical" evidence="5">
    <location>
        <begin position="70"/>
        <end position="92"/>
    </location>
</feature>
<gene>
    <name evidence="7" type="ORF">GXY80_05580</name>
</gene>
<evidence type="ECO:0000256" key="5">
    <source>
        <dbReference type="SAM" id="Phobius"/>
    </source>
</evidence>
<name>A0A971S039_9BACT</name>
<dbReference type="PANTHER" id="PTHR43317">
    <property type="entry name" value="THERMOSPERMINE SYNTHASE ACAULIS5"/>
    <property type="match status" value="1"/>
</dbReference>
<evidence type="ECO:0000256" key="4">
    <source>
        <dbReference type="PROSITE-ProRule" id="PRU00354"/>
    </source>
</evidence>
<dbReference type="NCBIfam" id="NF037959">
    <property type="entry name" value="MFS_SpdSyn"/>
    <property type="match status" value="1"/>
</dbReference>
<comment type="caution">
    <text evidence="7">The sequence shown here is derived from an EMBL/GenBank/DDBJ whole genome shotgun (WGS) entry which is preliminary data.</text>
</comment>
<feature type="transmembrane region" description="Helical" evidence="5">
    <location>
        <begin position="6"/>
        <end position="24"/>
    </location>
</feature>
<evidence type="ECO:0000259" key="6">
    <source>
        <dbReference type="PROSITE" id="PS51006"/>
    </source>
</evidence>
<evidence type="ECO:0000313" key="7">
    <source>
        <dbReference type="EMBL" id="NLW34940.1"/>
    </source>
</evidence>
<keyword evidence="3 4" id="KW-0620">Polyamine biosynthesis</keyword>
<evidence type="ECO:0000313" key="8">
    <source>
        <dbReference type="Proteomes" id="UP000777265"/>
    </source>
</evidence>
<evidence type="ECO:0000256" key="2">
    <source>
        <dbReference type="ARBA" id="ARBA00022679"/>
    </source>
</evidence>
<proteinExistence type="inferred from homology"/>
<reference evidence="7" key="2">
    <citation type="submission" date="2020-01" db="EMBL/GenBank/DDBJ databases">
        <authorList>
            <person name="Campanaro S."/>
        </authorList>
    </citation>
    <scope>NUCLEOTIDE SEQUENCE</scope>
    <source>
        <strain evidence="7">AS06rmzACSIP_7</strain>
    </source>
</reference>
<evidence type="ECO:0000256" key="1">
    <source>
        <dbReference type="ARBA" id="ARBA00007867"/>
    </source>
</evidence>
<dbReference type="Proteomes" id="UP000777265">
    <property type="component" value="Unassembled WGS sequence"/>
</dbReference>
<feature type="transmembrane region" description="Helical" evidence="5">
    <location>
        <begin position="144"/>
        <end position="164"/>
    </location>
</feature>
<dbReference type="InterPro" id="IPR030374">
    <property type="entry name" value="PABS"/>
</dbReference>
<accession>A0A971S039</accession>
<dbReference type="Gene3D" id="1.20.1250.20">
    <property type="entry name" value="MFS general substrate transporter like domains"/>
    <property type="match status" value="1"/>
</dbReference>
<dbReference type="Pfam" id="PF01564">
    <property type="entry name" value="Spermine_synth"/>
    <property type="match status" value="1"/>
</dbReference>
<dbReference type="AlphaFoldDB" id="A0A971S039"/>
<dbReference type="PANTHER" id="PTHR43317:SF1">
    <property type="entry name" value="THERMOSPERMINE SYNTHASE ACAULIS5"/>
    <property type="match status" value="1"/>
</dbReference>
<dbReference type="Gene3D" id="3.40.50.150">
    <property type="entry name" value="Vaccinia Virus protein VP39"/>
    <property type="match status" value="1"/>
</dbReference>
<feature type="transmembrane region" description="Helical" evidence="5">
    <location>
        <begin position="171"/>
        <end position="191"/>
    </location>
</feature>
<feature type="active site" description="Proton acceptor" evidence="4">
    <location>
        <position position="366"/>
    </location>
</feature>
<feature type="transmembrane region" description="Helical" evidence="5">
    <location>
        <begin position="36"/>
        <end position="58"/>
    </location>
</feature>
<dbReference type="SUPFAM" id="SSF103473">
    <property type="entry name" value="MFS general substrate transporter"/>
    <property type="match status" value="1"/>
</dbReference>
<protein>
    <submittedName>
        <fullName evidence="7">Fused MFS/spermidine synthase</fullName>
    </submittedName>
</protein>
<dbReference type="SUPFAM" id="SSF53335">
    <property type="entry name" value="S-adenosyl-L-methionine-dependent methyltransferases"/>
    <property type="match status" value="1"/>
</dbReference>
<feature type="transmembrane region" description="Helical" evidence="5">
    <location>
        <begin position="104"/>
        <end position="124"/>
    </location>
</feature>
<dbReference type="GO" id="GO:0010487">
    <property type="term" value="F:thermospermine synthase activity"/>
    <property type="evidence" value="ECO:0007669"/>
    <property type="project" value="TreeGrafter"/>
</dbReference>
<keyword evidence="5" id="KW-0812">Transmembrane</keyword>
<dbReference type="InterPro" id="IPR029063">
    <property type="entry name" value="SAM-dependent_MTases_sf"/>
</dbReference>
<keyword evidence="2 4" id="KW-0808">Transferase</keyword>
<feature type="domain" description="PABS" evidence="6">
    <location>
        <begin position="207"/>
        <end position="448"/>
    </location>
</feature>
<dbReference type="PROSITE" id="PS51006">
    <property type="entry name" value="PABS_2"/>
    <property type="match status" value="1"/>
</dbReference>
<evidence type="ECO:0000256" key="3">
    <source>
        <dbReference type="ARBA" id="ARBA00023115"/>
    </source>
</evidence>